<comment type="caution">
    <text evidence="1">The sequence shown here is derived from an EMBL/GenBank/DDBJ whole genome shotgun (WGS) entry which is preliminary data.</text>
</comment>
<accession>A0ABQ7W941</accession>
<gene>
    <name evidence="1" type="ORF">KY290_008005</name>
</gene>
<reference evidence="1 2" key="1">
    <citation type="journal article" date="2021" name="bioRxiv">
        <title>Chromosome-scale and haplotype-resolved genome assembly of a tetraploid potato cultivar.</title>
        <authorList>
            <person name="Sun H."/>
            <person name="Jiao W.-B."/>
            <person name="Krause K."/>
            <person name="Campoy J.A."/>
            <person name="Goel M."/>
            <person name="Folz-Donahue K."/>
            <person name="Kukat C."/>
            <person name="Huettel B."/>
            <person name="Schneeberger K."/>
        </authorList>
    </citation>
    <scope>NUCLEOTIDE SEQUENCE [LARGE SCALE GENOMIC DNA]</scope>
    <source>
        <strain evidence="1">SolTubOtavaFocal</strain>
        <tissue evidence="1">Leaves</tissue>
    </source>
</reference>
<evidence type="ECO:0000313" key="1">
    <source>
        <dbReference type="EMBL" id="KAH0776594.1"/>
    </source>
</evidence>
<keyword evidence="2" id="KW-1185">Reference proteome</keyword>
<evidence type="ECO:0008006" key="3">
    <source>
        <dbReference type="Google" id="ProtNLM"/>
    </source>
</evidence>
<name>A0ABQ7W941_SOLTU</name>
<dbReference type="Proteomes" id="UP000826656">
    <property type="component" value="Unassembled WGS sequence"/>
</dbReference>
<protein>
    <recommendedName>
        <fullName evidence="3">Integrase core domain containing protein</fullName>
    </recommendedName>
</protein>
<evidence type="ECO:0000313" key="2">
    <source>
        <dbReference type="Proteomes" id="UP000826656"/>
    </source>
</evidence>
<sequence>MGIAIILEIKEPINWMTLIIKHMARIVDPQPGSHQLAFGNLLTRVFTEFDVPLCEGRALTHADMFTQSTLDAYGLLAEPEHVPIVSPRASGPITHLLRDLPVAREQCEAL</sequence>
<proteinExistence type="predicted"/>
<organism evidence="1 2">
    <name type="scientific">Solanum tuberosum</name>
    <name type="common">Potato</name>
    <dbReference type="NCBI Taxonomy" id="4113"/>
    <lineage>
        <taxon>Eukaryota</taxon>
        <taxon>Viridiplantae</taxon>
        <taxon>Streptophyta</taxon>
        <taxon>Embryophyta</taxon>
        <taxon>Tracheophyta</taxon>
        <taxon>Spermatophyta</taxon>
        <taxon>Magnoliopsida</taxon>
        <taxon>eudicotyledons</taxon>
        <taxon>Gunneridae</taxon>
        <taxon>Pentapetalae</taxon>
        <taxon>asterids</taxon>
        <taxon>lamiids</taxon>
        <taxon>Solanales</taxon>
        <taxon>Solanaceae</taxon>
        <taxon>Solanoideae</taxon>
        <taxon>Solaneae</taxon>
        <taxon>Solanum</taxon>
    </lineage>
</organism>
<dbReference type="EMBL" id="JAIVGD010000003">
    <property type="protein sequence ID" value="KAH0776594.1"/>
    <property type="molecule type" value="Genomic_DNA"/>
</dbReference>